<dbReference type="RefSeq" id="WP_008298304.1">
    <property type="nucleotide sequence ID" value="NZ_AOFT01000005.1"/>
</dbReference>
<accession>M7NHJ8</accession>
<proteinExistence type="predicted"/>
<dbReference type="AlphaFoldDB" id="M7NHJ8"/>
<protein>
    <submittedName>
        <fullName evidence="1">Uncharacterized protein</fullName>
    </submittedName>
</protein>
<evidence type="ECO:0000313" key="1">
    <source>
        <dbReference type="EMBL" id="EMR06712.1"/>
    </source>
</evidence>
<dbReference type="EMBL" id="AOFT01000005">
    <property type="protein sequence ID" value="EMR06712.1"/>
    <property type="molecule type" value="Genomic_DNA"/>
</dbReference>
<sequence>MDGTDIVTTTMAVTGITTDGGTMIIGGTTTGAGTDTGTTTGGAAMTIMIGAGGETGAAGADSKNP</sequence>
<reference evidence="1 2" key="1">
    <citation type="journal article" date="2013" name="Genome Announc.">
        <title>Draft Genome Sequence of Bhargavaea cecembensis Strain DSE10T, Isolated from a Deep-Sea Sediment Sample Collected at a Depth of 5,904 m from the Chagos-Laccadive Ridge System in the Indian Ocean.</title>
        <authorList>
            <person name="Shivaji S."/>
            <person name="Ara S."/>
            <person name="Begum Z."/>
            <person name="Ruth M."/>
            <person name="Singh A."/>
            <person name="Kumar Pinnaka A."/>
        </authorList>
    </citation>
    <scope>NUCLEOTIDE SEQUENCE [LARGE SCALE GENOMIC DNA]</scope>
    <source>
        <strain evidence="1 2">DSE10</strain>
    </source>
</reference>
<name>M7NHJ8_9BACL</name>
<keyword evidence="2" id="KW-1185">Reference proteome</keyword>
<comment type="caution">
    <text evidence="1">The sequence shown here is derived from an EMBL/GenBank/DDBJ whole genome shotgun (WGS) entry which is preliminary data.</text>
</comment>
<organism evidence="1 2">
    <name type="scientific">Bhargavaea cecembensis DSE10</name>
    <dbReference type="NCBI Taxonomy" id="1235279"/>
    <lineage>
        <taxon>Bacteria</taxon>
        <taxon>Bacillati</taxon>
        <taxon>Bacillota</taxon>
        <taxon>Bacilli</taxon>
        <taxon>Bacillales</taxon>
        <taxon>Caryophanaceae</taxon>
        <taxon>Bhargavaea</taxon>
    </lineage>
</organism>
<dbReference type="STRING" id="1235279.C772_01240"/>
<evidence type="ECO:0000313" key="2">
    <source>
        <dbReference type="Proteomes" id="UP000011919"/>
    </source>
</evidence>
<dbReference type="Proteomes" id="UP000011919">
    <property type="component" value="Unassembled WGS sequence"/>
</dbReference>
<gene>
    <name evidence="1" type="ORF">C772_01240</name>
</gene>